<accession>A0A9D9GVK6</accession>
<reference evidence="3" key="1">
    <citation type="submission" date="2020-10" db="EMBL/GenBank/DDBJ databases">
        <authorList>
            <person name="Gilroy R."/>
        </authorList>
    </citation>
    <scope>NUCLEOTIDE SEQUENCE</scope>
    <source>
        <strain evidence="3">17113</strain>
    </source>
</reference>
<reference evidence="3" key="2">
    <citation type="journal article" date="2021" name="PeerJ">
        <title>Extensive microbial diversity within the chicken gut microbiome revealed by metagenomics and culture.</title>
        <authorList>
            <person name="Gilroy R."/>
            <person name="Ravi A."/>
            <person name="Getino M."/>
            <person name="Pursley I."/>
            <person name="Horton D.L."/>
            <person name="Alikhan N.F."/>
            <person name="Baker D."/>
            <person name="Gharbi K."/>
            <person name="Hall N."/>
            <person name="Watson M."/>
            <person name="Adriaenssens E.M."/>
            <person name="Foster-Nyarko E."/>
            <person name="Jarju S."/>
            <person name="Secka A."/>
            <person name="Antonio M."/>
            <person name="Oren A."/>
            <person name="Chaudhuri R.R."/>
            <person name="La Ragione R."/>
            <person name="Hildebrand F."/>
            <person name="Pallen M.J."/>
        </authorList>
    </citation>
    <scope>NUCLEOTIDE SEQUENCE</scope>
    <source>
        <strain evidence="3">17113</strain>
    </source>
</reference>
<feature type="signal peptide" evidence="2">
    <location>
        <begin position="1"/>
        <end position="19"/>
    </location>
</feature>
<dbReference type="AlphaFoldDB" id="A0A9D9GVK6"/>
<dbReference type="Proteomes" id="UP000823634">
    <property type="component" value="Unassembled WGS sequence"/>
</dbReference>
<proteinExistence type="predicted"/>
<evidence type="ECO:0000256" key="2">
    <source>
        <dbReference type="SAM" id="SignalP"/>
    </source>
</evidence>
<dbReference type="EMBL" id="JADINA010000012">
    <property type="protein sequence ID" value="MBO8426022.1"/>
    <property type="molecule type" value="Genomic_DNA"/>
</dbReference>
<feature type="compositionally biased region" description="Low complexity" evidence="1">
    <location>
        <begin position="26"/>
        <end position="49"/>
    </location>
</feature>
<feature type="chain" id="PRO_5039594499" description="Lipoprotein" evidence="2">
    <location>
        <begin position="20"/>
        <end position="271"/>
    </location>
</feature>
<keyword evidence="2" id="KW-0732">Signal</keyword>
<comment type="caution">
    <text evidence="3">The sequence shown here is derived from an EMBL/GenBank/DDBJ whole genome shotgun (WGS) entry which is preliminary data.</text>
</comment>
<protein>
    <recommendedName>
        <fullName evidence="5">Lipoprotein</fullName>
    </recommendedName>
</protein>
<gene>
    <name evidence="3" type="ORF">IAC61_01725</name>
</gene>
<sequence length="271" mass="29365">MEKRALPLFALAASLLLFGCDGASSSSSPSLSDESSLTQVEDSSSSESSLIDEEFIALPDGAWDPSDEVSEASVTGSLIEACIDFVFTVGESYRGTIDFGSAISEEGARIETTDNGVCEASIDGGNVTFTGTHAGETILRIYDADGFLYFRQRLTFHNALEDFAELADFIVNEVDHYESVMVPGLEFYFLSDSSGFVSGHDQGIIIDPTINFTYHFDAIVGDEFHLVIDQWQNQSAAQFTVVDINITRTGYACHPMASGGVLDYFVPVMVE</sequence>
<evidence type="ECO:0000256" key="1">
    <source>
        <dbReference type="SAM" id="MobiDB-lite"/>
    </source>
</evidence>
<evidence type="ECO:0000313" key="3">
    <source>
        <dbReference type="EMBL" id="MBO8426022.1"/>
    </source>
</evidence>
<name>A0A9D9GVK6_9FIRM</name>
<feature type="region of interest" description="Disordered" evidence="1">
    <location>
        <begin position="26"/>
        <end position="50"/>
    </location>
</feature>
<evidence type="ECO:0008006" key="5">
    <source>
        <dbReference type="Google" id="ProtNLM"/>
    </source>
</evidence>
<organism evidence="3 4">
    <name type="scientific">Candidatus Alloenteromonas pullistercoris</name>
    <dbReference type="NCBI Taxonomy" id="2840785"/>
    <lineage>
        <taxon>Bacteria</taxon>
        <taxon>Bacillati</taxon>
        <taxon>Bacillota</taxon>
        <taxon>Bacillota incertae sedis</taxon>
        <taxon>Candidatus Alloenteromonas</taxon>
    </lineage>
</organism>
<evidence type="ECO:0000313" key="4">
    <source>
        <dbReference type="Proteomes" id="UP000823634"/>
    </source>
</evidence>
<dbReference type="PROSITE" id="PS51257">
    <property type="entry name" value="PROKAR_LIPOPROTEIN"/>
    <property type="match status" value="1"/>
</dbReference>